<dbReference type="InterPro" id="IPR003594">
    <property type="entry name" value="HATPase_dom"/>
</dbReference>
<dbReference type="Gene3D" id="3.30.565.10">
    <property type="entry name" value="Histidine kinase-like ATPase, C-terminal domain"/>
    <property type="match status" value="1"/>
</dbReference>
<evidence type="ECO:0000256" key="2">
    <source>
        <dbReference type="ARBA" id="ARBA00004651"/>
    </source>
</evidence>
<keyword evidence="5" id="KW-0808">Transferase</keyword>
<dbReference type="InterPro" id="IPR004358">
    <property type="entry name" value="Sig_transdc_His_kin-like_C"/>
</dbReference>
<evidence type="ECO:0000256" key="4">
    <source>
        <dbReference type="ARBA" id="ARBA00022475"/>
    </source>
</evidence>
<dbReference type="GO" id="GO:0000155">
    <property type="term" value="F:phosphorelay sensor kinase activity"/>
    <property type="evidence" value="ECO:0007669"/>
    <property type="project" value="TreeGrafter"/>
</dbReference>
<evidence type="ECO:0000256" key="5">
    <source>
        <dbReference type="ARBA" id="ARBA00022679"/>
    </source>
</evidence>
<evidence type="ECO:0000256" key="10">
    <source>
        <dbReference type="ARBA" id="ARBA00023136"/>
    </source>
</evidence>
<organism evidence="13 14">
    <name type="scientific">Clostridium kluyveri</name>
    <dbReference type="NCBI Taxonomy" id="1534"/>
    <lineage>
        <taxon>Bacteria</taxon>
        <taxon>Bacillati</taxon>
        <taxon>Bacillota</taxon>
        <taxon>Clostridia</taxon>
        <taxon>Eubacteriales</taxon>
        <taxon>Clostridiaceae</taxon>
        <taxon>Clostridium</taxon>
    </lineage>
</organism>
<keyword evidence="10 11" id="KW-0472">Membrane</keyword>
<evidence type="ECO:0000256" key="7">
    <source>
        <dbReference type="ARBA" id="ARBA00022777"/>
    </source>
</evidence>
<sequence length="336" mass="38039">MYLIRLLCKTIDSERKAIVFYLANTAMMLLIFNLTFTETVIVYPTLISLTILIVYLIVKAVSMHGFLTSLDSAKHSKGCESNPETCKETYVFEIIEEIHKNYNEKITTMNYKLAGRNSMFSSFIHNMKSSLAVIELACVNPSADALGDISLENEKLKRNLEQALNILRLDEFSNDYVPERVDLHGLVNMVINEKKRDFIYAGVFPKLYGEATYVYTDKKWCAYILEQIISNAIKYSTSGKNIYMEINPGEKYTVLTIRDEGIGIEVEDVPRVFDLFFTGKNGRKHKTATGIGLFMVKHIAKQLGIEVTLTSAVGEGTSVSLSFLSKLQGYCKLNRF</sequence>
<dbReference type="OrthoDB" id="9780487at2"/>
<evidence type="ECO:0000313" key="14">
    <source>
        <dbReference type="Proteomes" id="UP000184604"/>
    </source>
</evidence>
<evidence type="ECO:0000256" key="11">
    <source>
        <dbReference type="SAM" id="Phobius"/>
    </source>
</evidence>
<comment type="subcellular location">
    <subcellularLocation>
        <location evidence="2">Cell membrane</location>
        <topology evidence="2">Multi-pass membrane protein</topology>
    </subcellularLocation>
</comment>
<dbReference type="InterPro" id="IPR005467">
    <property type="entry name" value="His_kinase_dom"/>
</dbReference>
<dbReference type="GO" id="GO:0005886">
    <property type="term" value="C:plasma membrane"/>
    <property type="evidence" value="ECO:0007669"/>
    <property type="project" value="UniProtKB-SubCell"/>
</dbReference>
<dbReference type="PRINTS" id="PR00344">
    <property type="entry name" value="BCTRLSENSOR"/>
</dbReference>
<dbReference type="EC" id="2.7.13.3" evidence="3"/>
<feature type="transmembrane region" description="Helical" evidence="11">
    <location>
        <begin position="18"/>
        <end position="35"/>
    </location>
</feature>
<accession>A0A1L5FCY1</accession>
<dbReference type="GO" id="GO:0004721">
    <property type="term" value="F:phosphoprotein phosphatase activity"/>
    <property type="evidence" value="ECO:0007669"/>
    <property type="project" value="TreeGrafter"/>
</dbReference>
<dbReference type="RefSeq" id="WP_073540439.1">
    <property type="nucleotide sequence ID" value="NZ_CP018335.1"/>
</dbReference>
<evidence type="ECO:0000256" key="8">
    <source>
        <dbReference type="ARBA" id="ARBA00022989"/>
    </source>
</evidence>
<dbReference type="InterPro" id="IPR036890">
    <property type="entry name" value="HATPase_C_sf"/>
</dbReference>
<keyword evidence="6 11" id="KW-0812">Transmembrane</keyword>
<dbReference type="PANTHER" id="PTHR45453">
    <property type="entry name" value="PHOSPHATE REGULON SENSOR PROTEIN PHOR"/>
    <property type="match status" value="1"/>
</dbReference>
<feature type="transmembrane region" description="Helical" evidence="11">
    <location>
        <begin position="41"/>
        <end position="58"/>
    </location>
</feature>
<evidence type="ECO:0000256" key="6">
    <source>
        <dbReference type="ARBA" id="ARBA00022692"/>
    </source>
</evidence>
<protein>
    <recommendedName>
        <fullName evidence="3">histidine kinase</fullName>
        <ecNumber evidence="3">2.7.13.3</ecNumber>
    </recommendedName>
</protein>
<dbReference type="AlphaFoldDB" id="A0A1L5FCY1"/>
<evidence type="ECO:0000259" key="12">
    <source>
        <dbReference type="PROSITE" id="PS50109"/>
    </source>
</evidence>
<evidence type="ECO:0000256" key="9">
    <source>
        <dbReference type="ARBA" id="ARBA00023012"/>
    </source>
</evidence>
<keyword evidence="8 11" id="KW-1133">Transmembrane helix</keyword>
<evidence type="ECO:0000256" key="1">
    <source>
        <dbReference type="ARBA" id="ARBA00000085"/>
    </source>
</evidence>
<dbReference type="SMART" id="SM00387">
    <property type="entry name" value="HATPase_c"/>
    <property type="match status" value="1"/>
</dbReference>
<dbReference type="EMBL" id="CP018335">
    <property type="protein sequence ID" value="APM40874.1"/>
    <property type="molecule type" value="Genomic_DNA"/>
</dbReference>
<dbReference type="Pfam" id="PF02518">
    <property type="entry name" value="HATPase_c"/>
    <property type="match status" value="1"/>
</dbReference>
<dbReference type="SUPFAM" id="SSF55874">
    <property type="entry name" value="ATPase domain of HSP90 chaperone/DNA topoisomerase II/histidine kinase"/>
    <property type="match status" value="1"/>
</dbReference>
<name>A0A1L5FCY1_CLOKL</name>
<dbReference type="PANTHER" id="PTHR45453:SF2">
    <property type="entry name" value="HISTIDINE KINASE"/>
    <property type="match status" value="1"/>
</dbReference>
<dbReference type="Proteomes" id="UP000184604">
    <property type="component" value="Chromosome"/>
</dbReference>
<feature type="domain" description="Histidine kinase" evidence="12">
    <location>
        <begin position="122"/>
        <end position="327"/>
    </location>
</feature>
<evidence type="ECO:0000256" key="3">
    <source>
        <dbReference type="ARBA" id="ARBA00012438"/>
    </source>
</evidence>
<keyword evidence="7 13" id="KW-0418">Kinase</keyword>
<proteinExistence type="predicted"/>
<keyword evidence="9" id="KW-0902">Two-component regulatory system</keyword>
<dbReference type="GO" id="GO:0016036">
    <property type="term" value="P:cellular response to phosphate starvation"/>
    <property type="evidence" value="ECO:0007669"/>
    <property type="project" value="TreeGrafter"/>
</dbReference>
<dbReference type="PROSITE" id="PS50109">
    <property type="entry name" value="HIS_KIN"/>
    <property type="match status" value="1"/>
</dbReference>
<gene>
    <name evidence="13" type="ORF">BS101_20265</name>
</gene>
<keyword evidence="4" id="KW-1003">Cell membrane</keyword>
<evidence type="ECO:0000313" key="13">
    <source>
        <dbReference type="EMBL" id="APM40874.1"/>
    </source>
</evidence>
<reference evidence="13 14" key="1">
    <citation type="submission" date="2016-12" db="EMBL/GenBank/DDBJ databases">
        <title>Complete genome sequence of Clostridium kluyveri JZZ isolated from the pit mud of a Chinese flavor liquor-making factory.</title>
        <authorList>
            <person name="Wang Y."/>
        </authorList>
    </citation>
    <scope>NUCLEOTIDE SEQUENCE [LARGE SCALE GENOMIC DNA]</scope>
    <source>
        <strain evidence="13 14">JZZ</strain>
    </source>
</reference>
<comment type="catalytic activity">
    <reaction evidence="1">
        <text>ATP + protein L-histidine = ADP + protein N-phospho-L-histidine.</text>
        <dbReference type="EC" id="2.7.13.3"/>
    </reaction>
</comment>
<dbReference type="InterPro" id="IPR050351">
    <property type="entry name" value="BphY/WalK/GraS-like"/>
</dbReference>